<dbReference type="RefSeq" id="WP_038298301.1">
    <property type="nucleotide sequence ID" value="NZ_JACJTA010000051.1"/>
</dbReference>
<protein>
    <submittedName>
        <fullName evidence="4">HAMP domain-containing protein</fullName>
    </submittedName>
</protein>
<feature type="domain" description="HAMP" evidence="3">
    <location>
        <begin position="437"/>
        <end position="489"/>
    </location>
</feature>
<dbReference type="Pfam" id="PF00211">
    <property type="entry name" value="Guanylate_cyc"/>
    <property type="match status" value="1"/>
</dbReference>
<reference evidence="4 5" key="1">
    <citation type="journal article" date="2020" name="ISME J.">
        <title>Comparative genomics reveals insights into cyanobacterial evolution and habitat adaptation.</title>
        <authorList>
            <person name="Chen M.Y."/>
            <person name="Teng W.K."/>
            <person name="Zhao L."/>
            <person name="Hu C.X."/>
            <person name="Zhou Y.K."/>
            <person name="Han B.P."/>
            <person name="Song L.R."/>
            <person name="Shu W.S."/>
        </authorList>
    </citation>
    <scope>NUCLEOTIDE SEQUENCE [LARGE SCALE GENOMIC DNA]</scope>
    <source>
        <strain evidence="4 5">FACHB-248</strain>
    </source>
</reference>
<dbReference type="PANTHER" id="PTHR45655">
    <property type="entry name" value="GUANYLATE CYCLASE SOLUBLE SUBUNIT BETA-2"/>
    <property type="match status" value="1"/>
</dbReference>
<dbReference type="PROSITE" id="PS50125">
    <property type="entry name" value="GUANYLATE_CYCLASE_2"/>
    <property type="match status" value="1"/>
</dbReference>
<keyword evidence="1" id="KW-1133">Transmembrane helix</keyword>
<dbReference type="SMART" id="SM00304">
    <property type="entry name" value="HAMP"/>
    <property type="match status" value="1"/>
</dbReference>
<dbReference type="PROSITE" id="PS50885">
    <property type="entry name" value="HAMP"/>
    <property type="match status" value="1"/>
</dbReference>
<dbReference type="EMBL" id="JACJTA010000051">
    <property type="protein sequence ID" value="MBD2606928.1"/>
    <property type="molecule type" value="Genomic_DNA"/>
</dbReference>
<feature type="domain" description="Guanylate cyclase" evidence="2">
    <location>
        <begin position="529"/>
        <end position="656"/>
    </location>
</feature>
<keyword evidence="1" id="KW-0472">Membrane</keyword>
<dbReference type="PANTHER" id="PTHR45655:SF13">
    <property type="entry name" value="SOLUBLE GUANYLATE CYCLASE GCY-32-RELATED"/>
    <property type="match status" value="1"/>
</dbReference>
<dbReference type="Gene3D" id="3.30.450.20">
    <property type="entry name" value="PAS domain"/>
    <property type="match status" value="1"/>
</dbReference>
<gene>
    <name evidence="4" type="ORF">H6G81_20925</name>
</gene>
<evidence type="ECO:0000313" key="5">
    <source>
        <dbReference type="Proteomes" id="UP000660380"/>
    </source>
</evidence>
<dbReference type="InterPro" id="IPR001054">
    <property type="entry name" value="A/G_cyclase"/>
</dbReference>
<name>A0ABR8GW04_9CYAN</name>
<keyword evidence="5" id="KW-1185">Reference proteome</keyword>
<feature type="transmembrane region" description="Helical" evidence="1">
    <location>
        <begin position="417"/>
        <end position="440"/>
    </location>
</feature>
<dbReference type="Gene3D" id="1.10.8.500">
    <property type="entry name" value="HAMP domain in histidine kinase"/>
    <property type="match status" value="1"/>
</dbReference>
<proteinExistence type="predicted"/>
<evidence type="ECO:0000259" key="3">
    <source>
        <dbReference type="PROSITE" id="PS50885"/>
    </source>
</evidence>
<accession>A0ABR8GW04</accession>
<comment type="caution">
    <text evidence="4">The sequence shown here is derived from an EMBL/GenBank/DDBJ whole genome shotgun (WGS) entry which is preliminary data.</text>
</comment>
<dbReference type="Pfam" id="PF00672">
    <property type="entry name" value="HAMP"/>
    <property type="match status" value="1"/>
</dbReference>
<dbReference type="Proteomes" id="UP000660380">
    <property type="component" value="Unassembled WGS sequence"/>
</dbReference>
<dbReference type="InterPro" id="IPR003660">
    <property type="entry name" value="HAMP_dom"/>
</dbReference>
<feature type="transmembrane region" description="Helical" evidence="1">
    <location>
        <begin position="12"/>
        <end position="31"/>
    </location>
</feature>
<dbReference type="InterPro" id="IPR029787">
    <property type="entry name" value="Nucleotide_cyclase"/>
</dbReference>
<dbReference type="SUPFAM" id="SSF55073">
    <property type="entry name" value="Nucleotide cyclase"/>
    <property type="match status" value="1"/>
</dbReference>
<evidence type="ECO:0000256" key="1">
    <source>
        <dbReference type="SAM" id="Phobius"/>
    </source>
</evidence>
<sequence length="715" mass="79738">MQLFNQLSIKTKLIVMLLVVSVCAMLASTYICSSAGKSILTEKVFNQLTSLRAAKTYQIQDYFETLNNHNQTLSEELTVVAAMQEFKTAYRELEKSTIPANFDKKIDTYYRTEFLTRLARTNEGSPVLASYTPKTTAARYLQYHYTAANPNPVGKKLLLDNPGDGSAYSRVHARYHPIFRNIVEKYGYYDMFLIDPEGTIVYTVFKETDFTTNFTNGPYKESNLAEAIAAARQAKGTGYVKIVDFKPYSPSYNAPAAFIASPIFNGSQFIGVLAFQLPVDKINNVMTGNKNWKQNGLGDSGETYLVGSDYLMRSASRFQIEDPKGHLKTLASIGTDEKTIKKIKEFNTTILLQEVQTKAVKEALFGKQGTQIINDYRDIPVLSSYAPLDIDGLRWVILAEMDVSEAYAPIHSFEKTVLIGATVIIAVITLVAMWLTAIFVKPINTLIKSARKVGAGEFDAVVKSGSQDEFGDLAKSFNQTIDSLRAETQVIEQKNRENEALVLNIFSPAVAKRLKQGDQEIADQISNVSVLFSDIDQFTKLTKSMSPQEVVSMLNELVTAFDEMTDKYGLEKIKTIGDGYMAVCGLSVPRLDHDKRTVDFALEMLAFLRRFNYEKGLHLEMEIGINSGDVVAGVIGKSKLLYDVWGNTVNIANRLKSACPPGAIFVSQNVCDRLHDLYDFEQIGEIQQPGKEKLVAWQLKSSHLTVSVPEEAVYE</sequence>
<dbReference type="SMART" id="SM00044">
    <property type="entry name" value="CYCc"/>
    <property type="match status" value="1"/>
</dbReference>
<dbReference type="SUPFAM" id="SSF158472">
    <property type="entry name" value="HAMP domain-like"/>
    <property type="match status" value="1"/>
</dbReference>
<keyword evidence="1" id="KW-0812">Transmembrane</keyword>
<organism evidence="4 5">
    <name type="scientific">Scytonema hofmannii FACHB-248</name>
    <dbReference type="NCBI Taxonomy" id="1842502"/>
    <lineage>
        <taxon>Bacteria</taxon>
        <taxon>Bacillati</taxon>
        <taxon>Cyanobacteriota</taxon>
        <taxon>Cyanophyceae</taxon>
        <taxon>Nostocales</taxon>
        <taxon>Scytonemataceae</taxon>
        <taxon>Scytonema</taxon>
    </lineage>
</organism>
<evidence type="ECO:0000313" key="4">
    <source>
        <dbReference type="EMBL" id="MBD2606928.1"/>
    </source>
</evidence>
<dbReference type="CDD" id="cd06225">
    <property type="entry name" value="HAMP"/>
    <property type="match status" value="1"/>
</dbReference>
<evidence type="ECO:0000259" key="2">
    <source>
        <dbReference type="PROSITE" id="PS50125"/>
    </source>
</evidence>
<dbReference type="Gene3D" id="3.30.70.1230">
    <property type="entry name" value="Nucleotide cyclase"/>
    <property type="match status" value="1"/>
</dbReference>
<dbReference type="CDD" id="cd07302">
    <property type="entry name" value="CHD"/>
    <property type="match status" value="1"/>
</dbReference>